<dbReference type="AlphaFoldDB" id="A0A4D6X7M2"/>
<dbReference type="OrthoDB" id="5801210at2"/>
<keyword evidence="6" id="KW-1133">Transmembrane helix</keyword>
<dbReference type="EMBL" id="CP039371">
    <property type="protein sequence ID" value="QCI12386.1"/>
    <property type="molecule type" value="Genomic_DNA"/>
</dbReference>
<proteinExistence type="predicted"/>
<keyword evidence="5" id="KW-0812">Transmembrane</keyword>
<evidence type="ECO:0000256" key="3">
    <source>
        <dbReference type="ARBA" id="ARBA00022481"/>
    </source>
</evidence>
<organism evidence="8 9">
    <name type="scientific">Pseudomonas putida</name>
    <name type="common">Arthrobacter siderocapsulatus</name>
    <dbReference type="NCBI Taxonomy" id="303"/>
    <lineage>
        <taxon>Bacteria</taxon>
        <taxon>Pseudomonadati</taxon>
        <taxon>Pseudomonadota</taxon>
        <taxon>Gammaproteobacteria</taxon>
        <taxon>Pseudomonadales</taxon>
        <taxon>Pseudomonadaceae</taxon>
        <taxon>Pseudomonas</taxon>
    </lineage>
</organism>
<dbReference type="InterPro" id="IPR051621">
    <property type="entry name" value="T2SS_protein_J"/>
</dbReference>
<dbReference type="SUPFAM" id="SSF54523">
    <property type="entry name" value="Pili subunits"/>
    <property type="match status" value="1"/>
</dbReference>
<dbReference type="Pfam" id="PF07963">
    <property type="entry name" value="N_methyl"/>
    <property type="match status" value="1"/>
</dbReference>
<evidence type="ECO:0000256" key="6">
    <source>
        <dbReference type="ARBA" id="ARBA00022989"/>
    </source>
</evidence>
<protein>
    <submittedName>
        <fullName evidence="8">Prepilin-type N-terminal cleavage/methylation domain-containing protein</fullName>
    </submittedName>
</protein>
<name>A0A4D6X7M2_PSEPU</name>
<evidence type="ECO:0000256" key="2">
    <source>
        <dbReference type="ARBA" id="ARBA00022475"/>
    </source>
</evidence>
<evidence type="ECO:0000313" key="9">
    <source>
        <dbReference type="Proteomes" id="UP000298551"/>
    </source>
</evidence>
<dbReference type="RefSeq" id="WP_136914543.1">
    <property type="nucleotide sequence ID" value="NZ_CP039371.1"/>
</dbReference>
<keyword evidence="3" id="KW-0488">Methylation</keyword>
<evidence type="ECO:0000256" key="5">
    <source>
        <dbReference type="ARBA" id="ARBA00022692"/>
    </source>
</evidence>
<dbReference type="GO" id="GO:0005886">
    <property type="term" value="C:plasma membrane"/>
    <property type="evidence" value="ECO:0007669"/>
    <property type="project" value="UniProtKB-SubCell"/>
</dbReference>
<reference evidence="9" key="1">
    <citation type="submission" date="2019-04" db="EMBL/GenBank/DDBJ databases">
        <title>Genome sequence of Pseudomonas putida 1290, an auxin catabolizing strain.</title>
        <authorList>
            <person name="Laird T.S."/>
            <person name="Leveau J.H.J."/>
        </authorList>
    </citation>
    <scope>NUCLEOTIDE SEQUENCE [LARGE SCALE GENOMIC DNA]</scope>
    <source>
        <strain evidence="9">1290</strain>
    </source>
</reference>
<gene>
    <name evidence="8" type="ORF">E6B08_13875</name>
</gene>
<dbReference type="PROSITE" id="PS00409">
    <property type="entry name" value="PROKAR_NTER_METHYL"/>
    <property type="match status" value="1"/>
</dbReference>
<evidence type="ECO:0000256" key="7">
    <source>
        <dbReference type="ARBA" id="ARBA00023136"/>
    </source>
</evidence>
<evidence type="ECO:0000256" key="1">
    <source>
        <dbReference type="ARBA" id="ARBA00004377"/>
    </source>
</evidence>
<comment type="subcellular location">
    <subcellularLocation>
        <location evidence="1">Cell inner membrane</location>
        <topology evidence="1">Single-pass membrane protein</topology>
    </subcellularLocation>
</comment>
<sequence length="201" mass="22214">MRRQAGFTLLEVLLVISLLGLLLGLVGTALVGANRVVAKAERYSGTLDQRRATQRFLRQAVGQMLPLSGRSASGEHTVTFEGHADAMTFYAPLPSSVGGGLHRQRLRLRGEHLELQLAELNAQRVEPWGTPQRLLDGVRSLRLHYRGYSPLGKATGWLSEWPWPERLPRSVRIDLEQVGATPWPTLQVNLLLDLSGDGGRP</sequence>
<dbReference type="InterPro" id="IPR045584">
    <property type="entry name" value="Pilin-like"/>
</dbReference>
<dbReference type="Proteomes" id="UP000298551">
    <property type="component" value="Chromosome"/>
</dbReference>
<keyword evidence="2" id="KW-1003">Cell membrane</keyword>
<dbReference type="PANTHER" id="PTHR39583">
    <property type="entry name" value="TYPE II SECRETION SYSTEM PROTEIN J-RELATED"/>
    <property type="match status" value="1"/>
</dbReference>
<accession>A0A4D6X7M2</accession>
<dbReference type="NCBIfam" id="TIGR02532">
    <property type="entry name" value="IV_pilin_GFxxxE"/>
    <property type="match status" value="1"/>
</dbReference>
<dbReference type="GO" id="GO:0015628">
    <property type="term" value="P:protein secretion by the type II secretion system"/>
    <property type="evidence" value="ECO:0007669"/>
    <property type="project" value="TreeGrafter"/>
</dbReference>
<dbReference type="InterPro" id="IPR012902">
    <property type="entry name" value="N_methyl_site"/>
</dbReference>
<evidence type="ECO:0000313" key="8">
    <source>
        <dbReference type="EMBL" id="QCI12386.1"/>
    </source>
</evidence>
<keyword evidence="7" id="KW-0472">Membrane</keyword>
<evidence type="ECO:0000256" key="4">
    <source>
        <dbReference type="ARBA" id="ARBA00022519"/>
    </source>
</evidence>
<keyword evidence="4" id="KW-0997">Cell inner membrane</keyword>
<dbReference type="PANTHER" id="PTHR39583:SF2">
    <property type="entry name" value="TYPE II SECRETION SYSTEM PROTEIN J"/>
    <property type="match status" value="1"/>
</dbReference>